<protein>
    <submittedName>
        <fullName evidence="1">Uncharacterized protein</fullName>
    </submittedName>
</protein>
<sequence length="60" mass="7213">MSSSLFDKTTELKYEQHPSSLRFTLHLCKKAKTFHEVWGFHATFLFLFCSRCREYYKSSI</sequence>
<organism evidence="1">
    <name type="scientific">Anguilla anguilla</name>
    <name type="common">European freshwater eel</name>
    <name type="synonym">Muraena anguilla</name>
    <dbReference type="NCBI Taxonomy" id="7936"/>
    <lineage>
        <taxon>Eukaryota</taxon>
        <taxon>Metazoa</taxon>
        <taxon>Chordata</taxon>
        <taxon>Craniata</taxon>
        <taxon>Vertebrata</taxon>
        <taxon>Euteleostomi</taxon>
        <taxon>Actinopterygii</taxon>
        <taxon>Neopterygii</taxon>
        <taxon>Teleostei</taxon>
        <taxon>Anguilliformes</taxon>
        <taxon>Anguillidae</taxon>
        <taxon>Anguilla</taxon>
    </lineage>
</organism>
<reference evidence="1" key="1">
    <citation type="submission" date="2014-11" db="EMBL/GenBank/DDBJ databases">
        <authorList>
            <person name="Amaro Gonzalez C."/>
        </authorList>
    </citation>
    <scope>NUCLEOTIDE SEQUENCE</scope>
</reference>
<dbReference type="AlphaFoldDB" id="A0A0E9XCQ1"/>
<name>A0A0E9XCQ1_ANGAN</name>
<reference evidence="1" key="2">
    <citation type="journal article" date="2015" name="Fish Shellfish Immunol.">
        <title>Early steps in the European eel (Anguilla anguilla)-Vibrio vulnificus interaction in the gills: Role of the RtxA13 toxin.</title>
        <authorList>
            <person name="Callol A."/>
            <person name="Pajuelo D."/>
            <person name="Ebbesson L."/>
            <person name="Teles M."/>
            <person name="MacKenzie S."/>
            <person name="Amaro C."/>
        </authorList>
    </citation>
    <scope>NUCLEOTIDE SEQUENCE</scope>
</reference>
<dbReference type="EMBL" id="GBXM01008055">
    <property type="protein sequence ID" value="JAI00523.1"/>
    <property type="molecule type" value="Transcribed_RNA"/>
</dbReference>
<evidence type="ECO:0000313" key="1">
    <source>
        <dbReference type="EMBL" id="JAI00523.1"/>
    </source>
</evidence>
<accession>A0A0E9XCQ1</accession>
<proteinExistence type="predicted"/>